<keyword evidence="1" id="KW-1133">Transmembrane helix</keyword>
<feature type="transmembrane region" description="Helical" evidence="1">
    <location>
        <begin position="134"/>
        <end position="154"/>
    </location>
</feature>
<evidence type="ECO:0000313" key="3">
    <source>
        <dbReference type="Proteomes" id="UP000186230"/>
    </source>
</evidence>
<keyword evidence="3" id="KW-1185">Reference proteome</keyword>
<sequence>MNVYTYLNRHKTLLLAGSCCCFLVLFRFVISLEYYYFFLIWNLFLAGIPFLLSEFISKTENFMATGILGMLWLLFLPNSFYVVTNLIHLQNSNRPYFDVFIIGSFAVLCCWLGFKSIQHMEQKFEILIPKTISWLIKIGVLFLCSFGIYLGRFLRYNSWNLLSDPYNLLEDCFSFLRFPVRHLEVWLFTLIFGLMLTGLYYIYLHLNPKNASE</sequence>
<organism evidence="2 3">
    <name type="scientific">Christiangramia flava JLT2011</name>
    <dbReference type="NCBI Taxonomy" id="1229726"/>
    <lineage>
        <taxon>Bacteria</taxon>
        <taxon>Pseudomonadati</taxon>
        <taxon>Bacteroidota</taxon>
        <taxon>Flavobacteriia</taxon>
        <taxon>Flavobacteriales</taxon>
        <taxon>Flavobacteriaceae</taxon>
        <taxon>Christiangramia</taxon>
    </lineage>
</organism>
<dbReference type="AlphaFoldDB" id="A0A1L7I120"/>
<dbReference type="RefSeq" id="WP_158091602.1">
    <property type="nucleotide sequence ID" value="NZ_AMRU01000003.1"/>
</dbReference>
<name>A0A1L7I120_9FLAO</name>
<accession>A0A1L7I120</accession>
<keyword evidence="1" id="KW-0472">Membrane</keyword>
<protein>
    <submittedName>
        <fullName evidence="2">Membrane protein, putative</fullName>
    </submittedName>
</protein>
<feature type="transmembrane region" description="Helical" evidence="1">
    <location>
        <begin position="185"/>
        <end position="204"/>
    </location>
</feature>
<gene>
    <name evidence="2" type="ORF">GRFL_0547</name>
</gene>
<dbReference type="Proteomes" id="UP000186230">
    <property type="component" value="Chromosome"/>
</dbReference>
<feature type="transmembrane region" description="Helical" evidence="1">
    <location>
        <begin position="62"/>
        <end position="83"/>
    </location>
</feature>
<feature type="transmembrane region" description="Helical" evidence="1">
    <location>
        <begin position="95"/>
        <end position="114"/>
    </location>
</feature>
<evidence type="ECO:0000313" key="2">
    <source>
        <dbReference type="EMBL" id="APU67271.1"/>
    </source>
</evidence>
<dbReference type="InterPro" id="IPR009793">
    <property type="entry name" value="DUF1361"/>
</dbReference>
<dbReference type="EMBL" id="CP016359">
    <property type="protein sequence ID" value="APU67271.1"/>
    <property type="molecule type" value="Genomic_DNA"/>
</dbReference>
<reference evidence="2 3" key="1">
    <citation type="submission" date="2016-07" db="EMBL/GenBank/DDBJ databases">
        <title>Multi-omics approach to identify versatile polysaccharide utilization systems of a marine flavobacterium Gramella flava.</title>
        <authorList>
            <person name="Tang K."/>
        </authorList>
    </citation>
    <scope>NUCLEOTIDE SEQUENCE [LARGE SCALE GENOMIC DNA]</scope>
    <source>
        <strain evidence="2 3">JLT2011</strain>
    </source>
</reference>
<dbReference type="Pfam" id="PF07099">
    <property type="entry name" value="DUF1361"/>
    <property type="match status" value="1"/>
</dbReference>
<dbReference type="STRING" id="1229726.GRFL_0547"/>
<feature type="transmembrane region" description="Helical" evidence="1">
    <location>
        <begin position="12"/>
        <end position="30"/>
    </location>
</feature>
<dbReference type="KEGG" id="gfl:GRFL_0547"/>
<feature type="transmembrane region" description="Helical" evidence="1">
    <location>
        <begin position="36"/>
        <end position="55"/>
    </location>
</feature>
<evidence type="ECO:0000256" key="1">
    <source>
        <dbReference type="SAM" id="Phobius"/>
    </source>
</evidence>
<keyword evidence="1" id="KW-0812">Transmembrane</keyword>
<proteinExistence type="predicted"/>